<protein>
    <submittedName>
        <fullName evidence="2">Uncharacterized protein</fullName>
    </submittedName>
</protein>
<dbReference type="AlphaFoldDB" id="A0A2A9N8N5"/>
<reference evidence="2 3" key="1">
    <citation type="submission" date="2014-02" db="EMBL/GenBank/DDBJ databases">
        <title>Transposable element dynamics among asymbiotic and ectomycorrhizal Amanita fungi.</title>
        <authorList>
            <consortium name="DOE Joint Genome Institute"/>
            <person name="Hess J."/>
            <person name="Skrede I."/>
            <person name="Wolfe B."/>
            <person name="LaButti K."/>
            <person name="Ohm R.A."/>
            <person name="Grigoriev I.V."/>
            <person name="Pringle A."/>
        </authorList>
    </citation>
    <scope>NUCLEOTIDE SEQUENCE [LARGE SCALE GENOMIC DNA]</scope>
    <source>
        <strain evidence="2 3">SKay4041</strain>
    </source>
</reference>
<evidence type="ECO:0000256" key="1">
    <source>
        <dbReference type="SAM" id="Phobius"/>
    </source>
</evidence>
<gene>
    <name evidence="2" type="ORF">AMATHDRAFT_87885</name>
</gene>
<keyword evidence="1" id="KW-0812">Transmembrane</keyword>
<proteinExistence type="predicted"/>
<dbReference type="EMBL" id="KZ302131">
    <property type="protein sequence ID" value="PFH47145.1"/>
    <property type="molecule type" value="Genomic_DNA"/>
</dbReference>
<dbReference type="Gene3D" id="1.20.1170.10">
    <property type="match status" value="1"/>
</dbReference>
<keyword evidence="1" id="KW-1133">Transmembrane helix</keyword>
<name>A0A2A9N8N5_9AGAR</name>
<accession>A0A2A9N8N5</accession>
<keyword evidence="3" id="KW-1185">Reference proteome</keyword>
<sequence>MGGGGSKISDLFYPDNPKRRARASQLRDDVNFFANQFEEVKKKRNDILQEIKPKLNALMKKYGYNTTDELDNAVQKVLKGKALEDYNRIKQQMDKSDEAITSIFQITSVIGAVTGIFLGALVILGIMTGGVALAVLGAIGAILGVVALAAVLFSIWEGAQERANMRKAINDLSIERVKARAAYEAMNALANWAYNIKLWLDEPLISGNEELMKKKLEGDFAKDYNKSKRSAVVPVSSHINPFCNPEIHARGYLNQFLIQYDRDRGAWTNEDPNWQSGPDNIIAPTTASRFSSSHYFFDKGEYHVNPALMATKRAEPVGGDHDFPPDHPPTIKFDYKSPDGSGTLELVFSFSDEISSRGLDPNHNPWIIIYQSGQELDIKHPAVSDYLFTLVDLNSKKIFRNSKLTLISQTPG</sequence>
<evidence type="ECO:0000313" key="3">
    <source>
        <dbReference type="Proteomes" id="UP000242287"/>
    </source>
</evidence>
<keyword evidence="1" id="KW-0472">Membrane</keyword>
<evidence type="ECO:0000313" key="2">
    <source>
        <dbReference type="EMBL" id="PFH47145.1"/>
    </source>
</evidence>
<organism evidence="2 3">
    <name type="scientific">Amanita thiersii Skay4041</name>
    <dbReference type="NCBI Taxonomy" id="703135"/>
    <lineage>
        <taxon>Eukaryota</taxon>
        <taxon>Fungi</taxon>
        <taxon>Dikarya</taxon>
        <taxon>Basidiomycota</taxon>
        <taxon>Agaricomycotina</taxon>
        <taxon>Agaricomycetes</taxon>
        <taxon>Agaricomycetidae</taxon>
        <taxon>Agaricales</taxon>
        <taxon>Pluteineae</taxon>
        <taxon>Amanitaceae</taxon>
        <taxon>Amanita</taxon>
    </lineage>
</organism>
<feature type="transmembrane region" description="Helical" evidence="1">
    <location>
        <begin position="103"/>
        <end position="127"/>
    </location>
</feature>
<dbReference type="OrthoDB" id="3049275at2759"/>
<feature type="transmembrane region" description="Helical" evidence="1">
    <location>
        <begin position="133"/>
        <end position="156"/>
    </location>
</feature>
<dbReference type="Proteomes" id="UP000242287">
    <property type="component" value="Unassembled WGS sequence"/>
</dbReference>